<protein>
    <recommendedName>
        <fullName evidence="2">Zinc finger CHC2-type domain-containing protein</fullName>
    </recommendedName>
</protein>
<dbReference type="InterPro" id="IPR036977">
    <property type="entry name" value="DNA_primase_Znf_CHC2"/>
</dbReference>
<sequence>MNTIGQIKADIDLKKYLETYEGHNFKGSKTVCPFHNDHEPSMDVNLVNG</sequence>
<dbReference type="GO" id="GO:0003677">
    <property type="term" value="F:DNA binding"/>
    <property type="evidence" value="ECO:0007669"/>
    <property type="project" value="InterPro"/>
</dbReference>
<reference evidence="1" key="1">
    <citation type="journal article" date="2014" name="Front. Microbiol.">
        <title>High frequency of phylogenetically diverse reductive dehalogenase-homologous genes in deep subseafloor sedimentary metagenomes.</title>
        <authorList>
            <person name="Kawai M."/>
            <person name="Futagami T."/>
            <person name="Toyoda A."/>
            <person name="Takaki Y."/>
            <person name="Nishi S."/>
            <person name="Hori S."/>
            <person name="Arai W."/>
            <person name="Tsubouchi T."/>
            <person name="Morono Y."/>
            <person name="Uchiyama I."/>
            <person name="Ito T."/>
            <person name="Fujiyama A."/>
            <person name="Inagaki F."/>
            <person name="Takami H."/>
        </authorList>
    </citation>
    <scope>NUCLEOTIDE SEQUENCE</scope>
    <source>
        <strain evidence="1">Expedition CK06-06</strain>
    </source>
</reference>
<name>X0W0X0_9ZZZZ</name>
<dbReference type="SUPFAM" id="SSF57783">
    <property type="entry name" value="Zinc beta-ribbon"/>
    <property type="match status" value="1"/>
</dbReference>
<dbReference type="GO" id="GO:0008270">
    <property type="term" value="F:zinc ion binding"/>
    <property type="evidence" value="ECO:0007669"/>
    <property type="project" value="InterPro"/>
</dbReference>
<dbReference type="EMBL" id="BARS01033282">
    <property type="protein sequence ID" value="GAG24185.1"/>
    <property type="molecule type" value="Genomic_DNA"/>
</dbReference>
<comment type="caution">
    <text evidence="1">The sequence shown here is derived from an EMBL/GenBank/DDBJ whole genome shotgun (WGS) entry which is preliminary data.</text>
</comment>
<dbReference type="AlphaFoldDB" id="X0W0X0"/>
<proteinExistence type="predicted"/>
<evidence type="ECO:0008006" key="2">
    <source>
        <dbReference type="Google" id="ProtNLM"/>
    </source>
</evidence>
<dbReference type="Gene3D" id="3.90.580.10">
    <property type="entry name" value="Zinc finger, CHC2-type domain"/>
    <property type="match status" value="1"/>
</dbReference>
<accession>X0W0X0</accession>
<organism evidence="1">
    <name type="scientific">marine sediment metagenome</name>
    <dbReference type="NCBI Taxonomy" id="412755"/>
    <lineage>
        <taxon>unclassified sequences</taxon>
        <taxon>metagenomes</taxon>
        <taxon>ecological metagenomes</taxon>
    </lineage>
</organism>
<evidence type="ECO:0000313" key="1">
    <source>
        <dbReference type="EMBL" id="GAG24185.1"/>
    </source>
</evidence>
<dbReference type="GO" id="GO:0006260">
    <property type="term" value="P:DNA replication"/>
    <property type="evidence" value="ECO:0007669"/>
    <property type="project" value="InterPro"/>
</dbReference>
<feature type="non-terminal residue" evidence="1">
    <location>
        <position position="49"/>
    </location>
</feature>
<gene>
    <name evidence="1" type="ORF">S01H1_51568</name>
</gene>